<dbReference type="PANTHER" id="PTHR42785:SF1">
    <property type="entry name" value="DNA TOPOISOMERASE"/>
    <property type="match status" value="1"/>
</dbReference>
<dbReference type="EMBL" id="GBRH01177897">
    <property type="protein sequence ID" value="JAE19999.1"/>
    <property type="molecule type" value="Transcribed_RNA"/>
</dbReference>
<sequence length="152" mass="17188">MQEDGEPEETEETQRTFTPRLLGVMPDSSEKVFLKQGPYGYYVQVGEDKKGLSPKRASLSEVKDIDSITIEDAIELLQYPKLLGKHPDDDRPVLITHSKAGYNVRHRRTLAPVPKNMDPKKMTLERALKLLTGKNVKKFGRPKGKAKKTRTA</sequence>
<feature type="region of interest" description="Disordered" evidence="1">
    <location>
        <begin position="1"/>
        <end position="20"/>
    </location>
</feature>
<dbReference type="AlphaFoldDB" id="A0A0A9G966"/>
<dbReference type="GO" id="GO:0003677">
    <property type="term" value="F:DNA binding"/>
    <property type="evidence" value="ECO:0007669"/>
    <property type="project" value="InterPro"/>
</dbReference>
<reference evidence="2" key="1">
    <citation type="submission" date="2014-09" db="EMBL/GenBank/DDBJ databases">
        <authorList>
            <person name="Magalhaes I.L.F."/>
            <person name="Oliveira U."/>
            <person name="Santos F.R."/>
            <person name="Vidigal T.H.D.A."/>
            <person name="Brescovit A.D."/>
            <person name="Santos A.J."/>
        </authorList>
    </citation>
    <scope>NUCLEOTIDE SEQUENCE</scope>
    <source>
        <tissue evidence="2">Shoot tissue taken approximately 20 cm above the soil surface</tissue>
    </source>
</reference>
<dbReference type="GO" id="GO:0003917">
    <property type="term" value="F:DNA topoisomerase type I (single strand cut, ATP-independent) activity"/>
    <property type="evidence" value="ECO:0007669"/>
    <property type="project" value="InterPro"/>
</dbReference>
<organism evidence="2">
    <name type="scientific">Arundo donax</name>
    <name type="common">Giant reed</name>
    <name type="synonym">Donax arundinaceus</name>
    <dbReference type="NCBI Taxonomy" id="35708"/>
    <lineage>
        <taxon>Eukaryota</taxon>
        <taxon>Viridiplantae</taxon>
        <taxon>Streptophyta</taxon>
        <taxon>Embryophyta</taxon>
        <taxon>Tracheophyta</taxon>
        <taxon>Spermatophyta</taxon>
        <taxon>Magnoliopsida</taxon>
        <taxon>Liliopsida</taxon>
        <taxon>Poales</taxon>
        <taxon>Poaceae</taxon>
        <taxon>PACMAD clade</taxon>
        <taxon>Arundinoideae</taxon>
        <taxon>Arundineae</taxon>
        <taxon>Arundo</taxon>
    </lineage>
</organism>
<evidence type="ECO:0000313" key="2">
    <source>
        <dbReference type="EMBL" id="JAE19999.1"/>
    </source>
</evidence>
<name>A0A0A9G966_ARUDO</name>
<feature type="compositionally biased region" description="Acidic residues" evidence="1">
    <location>
        <begin position="1"/>
        <end position="11"/>
    </location>
</feature>
<evidence type="ECO:0000256" key="1">
    <source>
        <dbReference type="SAM" id="MobiDB-lite"/>
    </source>
</evidence>
<dbReference type="GO" id="GO:0006265">
    <property type="term" value="P:DNA topological change"/>
    <property type="evidence" value="ECO:0007669"/>
    <property type="project" value="InterPro"/>
</dbReference>
<accession>A0A0A9G966</accession>
<protein>
    <submittedName>
        <fullName evidence="2">Uncharacterized protein</fullName>
    </submittedName>
</protein>
<reference evidence="2" key="2">
    <citation type="journal article" date="2015" name="Data Brief">
        <title>Shoot transcriptome of the giant reed, Arundo donax.</title>
        <authorList>
            <person name="Barrero R.A."/>
            <person name="Guerrero F.D."/>
            <person name="Moolhuijzen P."/>
            <person name="Goolsby J.A."/>
            <person name="Tidwell J."/>
            <person name="Bellgard S.E."/>
            <person name="Bellgard M.I."/>
        </authorList>
    </citation>
    <scope>NUCLEOTIDE SEQUENCE</scope>
    <source>
        <tissue evidence="2">Shoot tissue taken approximately 20 cm above the soil surface</tissue>
    </source>
</reference>
<dbReference type="Pfam" id="PF13368">
    <property type="entry name" value="Toprim_C_rpt"/>
    <property type="match status" value="1"/>
</dbReference>
<proteinExistence type="predicted"/>
<dbReference type="PANTHER" id="PTHR42785">
    <property type="entry name" value="DNA TOPOISOMERASE, TYPE IA, CORE"/>
    <property type="match status" value="1"/>
</dbReference>
<dbReference type="InterPro" id="IPR025589">
    <property type="entry name" value="Toprim_C_rpt"/>
</dbReference>
<dbReference type="InterPro" id="IPR000380">
    <property type="entry name" value="Topo_IA"/>
</dbReference>